<proteinExistence type="inferred from homology"/>
<keyword evidence="2" id="KW-0479">Metal-binding</keyword>
<dbReference type="InParanoid" id="A0A3M0CSZ0"/>
<dbReference type="AlphaFoldDB" id="A0A3M0CSZ0"/>
<evidence type="ECO:0000256" key="3">
    <source>
        <dbReference type="RuleBase" id="RU003457"/>
    </source>
</evidence>
<evidence type="ECO:0000259" key="5">
    <source>
        <dbReference type="Pfam" id="PF17954"/>
    </source>
</evidence>
<feature type="binding site" evidence="2">
    <location>
        <position position="57"/>
    </location>
    <ligand>
        <name>Fe cation</name>
        <dbReference type="ChEBI" id="CHEBI:24875"/>
    </ligand>
</feature>
<dbReference type="InterPro" id="IPR012093">
    <property type="entry name" value="Pirin"/>
</dbReference>
<keyword evidence="2" id="KW-0408">Iron</keyword>
<protein>
    <recommendedName>
        <fullName evidence="8">Pirin N-terminal domain-containing protein</fullName>
    </recommendedName>
</protein>
<accession>A0A3M0CSZ0</accession>
<dbReference type="Pfam" id="PF02678">
    <property type="entry name" value="Pirin"/>
    <property type="match status" value="1"/>
</dbReference>
<dbReference type="Proteomes" id="UP000271227">
    <property type="component" value="Unassembled WGS sequence"/>
</dbReference>
<dbReference type="PANTHER" id="PTHR43212">
    <property type="entry name" value="QUERCETIN 2,3-DIOXYGENASE"/>
    <property type="match status" value="1"/>
</dbReference>
<dbReference type="FunCoup" id="A0A3M0CSZ0">
    <property type="interactions" value="92"/>
</dbReference>
<dbReference type="PANTHER" id="PTHR43212:SF3">
    <property type="entry name" value="QUERCETIN 2,3-DIOXYGENASE"/>
    <property type="match status" value="1"/>
</dbReference>
<gene>
    <name evidence="6" type="ORF">BXY39_0158</name>
</gene>
<comment type="caution">
    <text evidence="6">The sequence shown here is derived from an EMBL/GenBank/DDBJ whole genome shotgun (WGS) entry which is preliminary data.</text>
</comment>
<comment type="cofactor">
    <cofactor evidence="2">
        <name>Fe cation</name>
        <dbReference type="ChEBI" id="CHEBI:24875"/>
    </cofactor>
    <text evidence="2">Binds 1 Fe cation per subunit.</text>
</comment>
<dbReference type="OrthoDB" id="9780903at2"/>
<feature type="binding site" evidence="2">
    <location>
        <position position="59"/>
    </location>
    <ligand>
        <name>Fe cation</name>
        <dbReference type="ChEBI" id="CHEBI:24875"/>
    </ligand>
</feature>
<evidence type="ECO:0008006" key="8">
    <source>
        <dbReference type="Google" id="ProtNLM"/>
    </source>
</evidence>
<name>A0A3M0CSZ0_9PROT</name>
<feature type="domain" description="Quercetin 2,3-dioxygenase C-terminal cupin" evidence="5">
    <location>
        <begin position="148"/>
        <end position="231"/>
    </location>
</feature>
<comment type="similarity">
    <text evidence="1 3">Belongs to the pirin family.</text>
</comment>
<evidence type="ECO:0000313" key="6">
    <source>
        <dbReference type="EMBL" id="RMB12651.1"/>
    </source>
</evidence>
<reference evidence="6 7" key="1">
    <citation type="submission" date="2018-10" db="EMBL/GenBank/DDBJ databases">
        <title>Genomic Encyclopedia of Archaeal and Bacterial Type Strains, Phase II (KMG-II): from individual species to whole genera.</title>
        <authorList>
            <person name="Goeker M."/>
        </authorList>
    </citation>
    <scope>NUCLEOTIDE SEQUENCE [LARGE SCALE GENOMIC DNA]</scope>
    <source>
        <strain evidence="6 7">DSM 25217</strain>
    </source>
</reference>
<feature type="binding site" evidence="2">
    <location>
        <position position="103"/>
    </location>
    <ligand>
        <name>Fe cation</name>
        <dbReference type="ChEBI" id="CHEBI:24875"/>
    </ligand>
</feature>
<dbReference type="InterPro" id="IPR014710">
    <property type="entry name" value="RmlC-like_jellyroll"/>
</dbReference>
<dbReference type="GO" id="GO:0046872">
    <property type="term" value="F:metal ion binding"/>
    <property type="evidence" value="ECO:0007669"/>
    <property type="project" value="UniProtKB-KW"/>
</dbReference>
<feature type="binding site" evidence="2">
    <location>
        <position position="101"/>
    </location>
    <ligand>
        <name>Fe cation</name>
        <dbReference type="ChEBI" id="CHEBI:24875"/>
    </ligand>
</feature>
<dbReference type="CDD" id="cd02910">
    <property type="entry name" value="cupin_Yhhw_N"/>
    <property type="match status" value="1"/>
</dbReference>
<dbReference type="PIRSF" id="PIRSF006232">
    <property type="entry name" value="Pirin"/>
    <property type="match status" value="1"/>
</dbReference>
<dbReference type="SUPFAM" id="SSF51182">
    <property type="entry name" value="RmlC-like cupins"/>
    <property type="match status" value="1"/>
</dbReference>
<organism evidence="6 7">
    <name type="scientific">Eilatimonas milleporae</name>
    <dbReference type="NCBI Taxonomy" id="911205"/>
    <lineage>
        <taxon>Bacteria</taxon>
        <taxon>Pseudomonadati</taxon>
        <taxon>Pseudomonadota</taxon>
        <taxon>Alphaproteobacteria</taxon>
        <taxon>Kordiimonadales</taxon>
        <taxon>Kordiimonadaceae</taxon>
        <taxon>Eilatimonas</taxon>
    </lineage>
</organism>
<dbReference type="Pfam" id="PF17954">
    <property type="entry name" value="Pirin_C_2"/>
    <property type="match status" value="1"/>
</dbReference>
<feature type="domain" description="Pirin N-terminal" evidence="4">
    <location>
        <begin position="10"/>
        <end position="119"/>
    </location>
</feature>
<keyword evidence="7" id="KW-1185">Reference proteome</keyword>
<evidence type="ECO:0000313" key="7">
    <source>
        <dbReference type="Proteomes" id="UP000271227"/>
    </source>
</evidence>
<dbReference type="InterPro" id="IPR041602">
    <property type="entry name" value="Quercetinase_C"/>
</dbReference>
<dbReference type="InterPro" id="IPR011051">
    <property type="entry name" value="RmlC_Cupin_sf"/>
</dbReference>
<evidence type="ECO:0000259" key="4">
    <source>
        <dbReference type="Pfam" id="PF02678"/>
    </source>
</evidence>
<evidence type="ECO:0000256" key="1">
    <source>
        <dbReference type="ARBA" id="ARBA00008416"/>
    </source>
</evidence>
<dbReference type="EMBL" id="REFR01000003">
    <property type="protein sequence ID" value="RMB12651.1"/>
    <property type="molecule type" value="Genomic_DNA"/>
</dbReference>
<dbReference type="RefSeq" id="WP_121936944.1">
    <property type="nucleotide sequence ID" value="NZ_REFR01000003.1"/>
</dbReference>
<dbReference type="InterPro" id="IPR003829">
    <property type="entry name" value="Pirin_N_dom"/>
</dbReference>
<dbReference type="Gene3D" id="2.60.120.10">
    <property type="entry name" value="Jelly Rolls"/>
    <property type="match status" value="2"/>
</dbReference>
<sequence>MALIHEKSSRGRTQTGWLDSFHTFSFGGFNDPARVGHRSLRVINEDRVIPGAGFGEHSHADMEIITYVISGALAHRDSLGNGSTIHVGDVQRMSAGTGITHSEMNASDTEPVHFLQIWILPDRDGVEPSYEQKAIDTAKATNRFHVIAGAGGGMDAVHLHRNVSVLLARMDDGVTATHEFAPGRAGFLQIVNGMVTVDGETLSAGDGLQFTGRDICTVGAMTNCEALLFDLD</sequence>
<evidence type="ECO:0000256" key="2">
    <source>
        <dbReference type="PIRSR" id="PIRSR006232-1"/>
    </source>
</evidence>